<dbReference type="STRING" id="391625.PPSIR1_10455"/>
<evidence type="ECO:0000313" key="2">
    <source>
        <dbReference type="Proteomes" id="UP000005801"/>
    </source>
</evidence>
<keyword evidence="2" id="KW-1185">Reference proteome</keyword>
<evidence type="ECO:0008006" key="3">
    <source>
        <dbReference type="Google" id="ProtNLM"/>
    </source>
</evidence>
<accession>A6GI62</accession>
<evidence type="ECO:0000313" key="1">
    <source>
        <dbReference type="EMBL" id="EDM74449.1"/>
    </source>
</evidence>
<dbReference type="SUPFAM" id="SSF159245">
    <property type="entry name" value="AttH-like"/>
    <property type="match status" value="1"/>
</dbReference>
<protein>
    <recommendedName>
        <fullName evidence="3">AttH domain-containing protein</fullName>
    </recommendedName>
</protein>
<dbReference type="Gene3D" id="2.40.370.10">
    <property type="entry name" value="AttH-like domain"/>
    <property type="match status" value="1"/>
</dbReference>
<sequence length="351" mass="39222">MSSELHPRLCAQVRRQVARADFTRGLAPRPRSGPAAYKEWQHFLVHTHGAVVLINFNLDDDVWQGERVARVIVMVHRDGAWSGAVERFVGAAFEAPAGRPTLRFGRHRMELVDGAYRLQLREHRAGVSADLRLIPDAQPMLSTNRELAGARTLSWFFLPRLRAHGSVELEGLGALRVAGDLAYHDHNWGNFRWGDDFCWEWASILGRPEDRWTLVFMRVLDRARAQVRSAGLYLFRDGAQHRYFLDGDVQVDLQGVRPASATPLTLPPVMSLLAPGSRDVPEELVARARIGEDHLELRLRPGAGARVVIPNDTDLDGVTVLHELDAVASLEGRIQGEGVALDGRAVFELIR</sequence>
<name>A6GI62_9BACT</name>
<dbReference type="OrthoDB" id="5491608at2"/>
<organism evidence="1 2">
    <name type="scientific">Plesiocystis pacifica SIR-1</name>
    <dbReference type="NCBI Taxonomy" id="391625"/>
    <lineage>
        <taxon>Bacteria</taxon>
        <taxon>Pseudomonadati</taxon>
        <taxon>Myxococcota</taxon>
        <taxon>Polyangia</taxon>
        <taxon>Nannocystales</taxon>
        <taxon>Nannocystaceae</taxon>
        <taxon>Plesiocystis</taxon>
    </lineage>
</organism>
<dbReference type="RefSeq" id="WP_006976398.1">
    <property type="nucleotide sequence ID" value="NZ_ABCS01000130.1"/>
</dbReference>
<proteinExistence type="predicted"/>
<dbReference type="InterPro" id="IPR023374">
    <property type="entry name" value="AttH-like_dom_sf"/>
</dbReference>
<dbReference type="eggNOG" id="ENOG502Z7MP">
    <property type="taxonomic scope" value="Bacteria"/>
</dbReference>
<dbReference type="EMBL" id="ABCS01000130">
    <property type="protein sequence ID" value="EDM74449.1"/>
    <property type="molecule type" value="Genomic_DNA"/>
</dbReference>
<reference evidence="1 2" key="1">
    <citation type="submission" date="2007-06" db="EMBL/GenBank/DDBJ databases">
        <authorList>
            <person name="Shimkets L."/>
            <person name="Ferriera S."/>
            <person name="Johnson J."/>
            <person name="Kravitz S."/>
            <person name="Beeson K."/>
            <person name="Sutton G."/>
            <person name="Rogers Y.-H."/>
            <person name="Friedman R."/>
            <person name="Frazier M."/>
            <person name="Venter J.C."/>
        </authorList>
    </citation>
    <scope>NUCLEOTIDE SEQUENCE [LARGE SCALE GENOMIC DNA]</scope>
    <source>
        <strain evidence="1 2">SIR-1</strain>
    </source>
</reference>
<comment type="caution">
    <text evidence="1">The sequence shown here is derived from an EMBL/GenBank/DDBJ whole genome shotgun (WGS) entry which is preliminary data.</text>
</comment>
<dbReference type="AlphaFoldDB" id="A6GI62"/>
<gene>
    <name evidence="1" type="ORF">PPSIR1_10455</name>
</gene>
<dbReference type="Proteomes" id="UP000005801">
    <property type="component" value="Unassembled WGS sequence"/>
</dbReference>